<name>A0ABM2WGQ6_MESAU</name>
<keyword evidence="4" id="KW-1185">Reference proteome</keyword>
<dbReference type="InterPro" id="IPR039809">
    <property type="entry name" value="Chemokine_b/g/d"/>
</dbReference>
<gene>
    <name evidence="5" type="primary">Ccl26</name>
</gene>
<keyword evidence="1" id="KW-0202">Cytokine</keyword>
<dbReference type="Pfam" id="PF00048">
    <property type="entry name" value="IL8"/>
    <property type="match status" value="1"/>
</dbReference>
<dbReference type="PANTHER" id="PTHR12015:SF73">
    <property type="entry name" value="C-C MOTIF CHEMOKINE 26"/>
    <property type="match status" value="1"/>
</dbReference>
<dbReference type="GeneID" id="121134065"/>
<evidence type="ECO:0000313" key="5">
    <source>
        <dbReference type="RefSeq" id="XP_040587608.1"/>
    </source>
</evidence>
<dbReference type="Proteomes" id="UP000886700">
    <property type="component" value="Unplaced"/>
</dbReference>
<dbReference type="PANTHER" id="PTHR12015">
    <property type="entry name" value="SMALL INDUCIBLE CYTOKINE A"/>
    <property type="match status" value="1"/>
</dbReference>
<dbReference type="RefSeq" id="XP_040587608.1">
    <property type="nucleotide sequence ID" value="XM_040731674.1"/>
</dbReference>
<sequence>MRLWAGSPAPNKEKNERKEDNLKALDRALCTCAEKVLHGLIEDKTRGIQKTSMKSPGQWTMKTFFSVSPVVLLAFLLSVRPGAATRGDDITKLCCVTHSVIPYNWVNSYELAKSRCSHEVVIFTTKGGRKFCVQPQVKWVQRYISMLKARKNAGVVAQGPLN</sequence>
<dbReference type="Gene3D" id="2.40.50.40">
    <property type="match status" value="1"/>
</dbReference>
<evidence type="ECO:0000256" key="2">
    <source>
        <dbReference type="ARBA" id="ARBA00023157"/>
    </source>
</evidence>
<keyword evidence="2" id="KW-1015">Disulfide bond</keyword>
<evidence type="ECO:0000256" key="1">
    <source>
        <dbReference type="ARBA" id="ARBA00022514"/>
    </source>
</evidence>
<evidence type="ECO:0000313" key="4">
    <source>
        <dbReference type="Proteomes" id="UP000886700"/>
    </source>
</evidence>
<evidence type="ECO:0000259" key="3">
    <source>
        <dbReference type="SMART" id="SM00199"/>
    </source>
</evidence>
<proteinExistence type="predicted"/>
<dbReference type="SUPFAM" id="SSF54117">
    <property type="entry name" value="Interleukin 8-like chemokines"/>
    <property type="match status" value="1"/>
</dbReference>
<dbReference type="CDD" id="cd00272">
    <property type="entry name" value="Chemokine_CC"/>
    <property type="match status" value="1"/>
</dbReference>
<dbReference type="InterPro" id="IPR001811">
    <property type="entry name" value="Chemokine_IL8-like_dom"/>
</dbReference>
<dbReference type="InterPro" id="IPR036048">
    <property type="entry name" value="Interleukin_8-like_sf"/>
</dbReference>
<accession>A0ABM2WGQ6</accession>
<reference evidence="5" key="1">
    <citation type="submission" date="2025-08" db="UniProtKB">
        <authorList>
            <consortium name="RefSeq"/>
        </authorList>
    </citation>
    <scope>IDENTIFICATION</scope>
    <source>
        <tissue evidence="5">Liver</tissue>
    </source>
</reference>
<protein>
    <submittedName>
        <fullName evidence="5">C-C motif chemokine 26 isoform X1</fullName>
    </submittedName>
</protein>
<feature type="domain" description="Chemokine interleukin-8-like" evidence="3">
    <location>
        <begin position="91"/>
        <end position="147"/>
    </location>
</feature>
<dbReference type="SMART" id="SM00199">
    <property type="entry name" value="SCY"/>
    <property type="match status" value="1"/>
</dbReference>
<organism evidence="4 5">
    <name type="scientific">Mesocricetus auratus</name>
    <name type="common">Golden hamster</name>
    <dbReference type="NCBI Taxonomy" id="10036"/>
    <lineage>
        <taxon>Eukaryota</taxon>
        <taxon>Metazoa</taxon>
        <taxon>Chordata</taxon>
        <taxon>Craniata</taxon>
        <taxon>Vertebrata</taxon>
        <taxon>Euteleostomi</taxon>
        <taxon>Mammalia</taxon>
        <taxon>Eutheria</taxon>
        <taxon>Euarchontoglires</taxon>
        <taxon>Glires</taxon>
        <taxon>Rodentia</taxon>
        <taxon>Myomorpha</taxon>
        <taxon>Muroidea</taxon>
        <taxon>Cricetidae</taxon>
        <taxon>Cricetinae</taxon>
        <taxon>Mesocricetus</taxon>
    </lineage>
</organism>